<dbReference type="RefSeq" id="WP_390213622.1">
    <property type="nucleotide sequence ID" value="NZ_JBHLXJ010000015.1"/>
</dbReference>
<evidence type="ECO:0000313" key="3">
    <source>
        <dbReference type="EMBL" id="MFC0351055.1"/>
    </source>
</evidence>
<dbReference type="InterPro" id="IPR005546">
    <property type="entry name" value="Autotransporte_beta"/>
</dbReference>
<dbReference type="Gene3D" id="2.60.40.3440">
    <property type="match status" value="4"/>
</dbReference>
<dbReference type="EMBL" id="JBHLXJ010000015">
    <property type="protein sequence ID" value="MFC0351055.1"/>
    <property type="molecule type" value="Genomic_DNA"/>
</dbReference>
<gene>
    <name evidence="3" type="ORF">ACFFJH_14650</name>
</gene>
<protein>
    <submittedName>
        <fullName evidence="3">Ig-like domain-containing protein</fullName>
    </submittedName>
</protein>
<proteinExistence type="predicted"/>
<name>A0ABV6IGU0_9BURK</name>
<dbReference type="Pfam" id="PF17963">
    <property type="entry name" value="Big_9"/>
    <property type="match status" value="4"/>
</dbReference>
<evidence type="ECO:0000313" key="4">
    <source>
        <dbReference type="Proteomes" id="UP001589844"/>
    </source>
</evidence>
<feature type="domain" description="Autotransporter" evidence="2">
    <location>
        <begin position="726"/>
        <end position="1002"/>
    </location>
</feature>
<dbReference type="SMART" id="SM00869">
    <property type="entry name" value="Autotransporter"/>
    <property type="match status" value="1"/>
</dbReference>
<dbReference type="InterPro" id="IPR036709">
    <property type="entry name" value="Autotransporte_beta_dom_sf"/>
</dbReference>
<organism evidence="3 4">
    <name type="scientific">Undibacterium danionis</name>
    <dbReference type="NCBI Taxonomy" id="1812100"/>
    <lineage>
        <taxon>Bacteria</taxon>
        <taxon>Pseudomonadati</taxon>
        <taxon>Pseudomonadota</taxon>
        <taxon>Betaproteobacteria</taxon>
        <taxon>Burkholderiales</taxon>
        <taxon>Oxalobacteraceae</taxon>
        <taxon>Undibacterium</taxon>
    </lineage>
</organism>
<accession>A0ABV6IGU0</accession>
<dbReference type="PROSITE" id="PS51208">
    <property type="entry name" value="AUTOTRANSPORTER"/>
    <property type="match status" value="1"/>
</dbReference>
<keyword evidence="1" id="KW-0812">Transmembrane</keyword>
<dbReference type="SUPFAM" id="SSF103515">
    <property type="entry name" value="Autotransporter"/>
    <property type="match status" value="1"/>
</dbReference>
<dbReference type="Proteomes" id="UP001589844">
    <property type="component" value="Unassembled WGS sequence"/>
</dbReference>
<evidence type="ECO:0000256" key="1">
    <source>
        <dbReference type="SAM" id="Phobius"/>
    </source>
</evidence>
<evidence type="ECO:0000259" key="2">
    <source>
        <dbReference type="PROSITE" id="PS51208"/>
    </source>
</evidence>
<feature type="transmembrane region" description="Helical" evidence="1">
    <location>
        <begin position="28"/>
        <end position="44"/>
    </location>
</feature>
<dbReference type="Pfam" id="PF03797">
    <property type="entry name" value="Autotransporter"/>
    <property type="match status" value="1"/>
</dbReference>
<keyword evidence="1" id="KW-0472">Membrane</keyword>
<keyword evidence="1" id="KW-1133">Transmembrane helix</keyword>
<dbReference type="Gene3D" id="2.40.128.130">
    <property type="entry name" value="Autotransporter beta-domain"/>
    <property type="match status" value="1"/>
</dbReference>
<dbReference type="Gene3D" id="2.60.40.2810">
    <property type="match status" value="1"/>
</dbReference>
<sequence length="1002" mass="104112">MKLTASALPLPFGAQYLKYTERSQVRRWLLNGLSLLVFIAYLMWSNLVQAQTILNSGATVNVTMTQGQSFSQNFEGTGTQDNVYTISGALPPGIGTSTIPKPPPATNGHELILSGTPTSAGSYSFTVNVSATFFSVPILYTTTINVTVVSAAPVASNSTKTVVQSSSGNSITPVTSGSVTSISIASTPSHGVASVSGLNLIYTPSSGYLGSDTISYQATGPGGTSSIATISINVVEPPPSLESGNVRVSANTTLNLITPAITGNATSLSIVGTPAHGVVTVNGLDLFYTPNRDYVGADQVSLYVVGAAGSSNVATLNIQVLDDLPKLTSSAVTVNTDSSTYPITITPTVSGNVSSIAIQTPPSHGVATVSGLGIRYTPQPGYVGVDTLSVVAIGVGGTSAPASITINVVAVAPVLSATNVQVVANSTSNLIAPKIVGLATQINIVNGVSHGSVVQRGTDLLYTPTAAYVGSDALTITASGPGGVSNTVTIAIEVQAMNGTVNSVVVQANSAANPLPVAALAGALSLSLSTPAAHGVVTVNGMSLSYVPATNYVGNDSVSYSVLGSNGSFASATINISVVAAAPVAKNMSLTVETGRSASVDLASLISGPVFSGLTINLNSPPVHGAASLNETRITYTPAPGYIGPDSLSFTATAIGGVSNTAQLVITVVPRPDPSKDPGVLAVVSANAAAVRHFEQTQIEHFNGRMLELASQAGSSKNEGNKERKTECGPLAMWVSGMNSVGSYRSANGLKYTTMGFSAGADRCFGGGQTHIGFGLGYARDHSEFERNPSFVTATANSAASYLTTQLFPSMRFSFMLGVNQIDDRFGRQDGNDLSLAFGQWKGTQMISSGAISSDLSFSKIMVIPYVRLDMTKLKLDPFSETGAGAYLLHYHGQTMLSQRSTIGFNSEMKVATPWGELIPRLKMEYQRDFARRDSLKINYIDAPDAIYLVPSNDIDRRLLLLSLGADMMWKNGIVTIFNYTHSDANGGNKANRFNVRFSYQY</sequence>
<keyword evidence="4" id="KW-1185">Reference proteome</keyword>
<comment type="caution">
    <text evidence="3">The sequence shown here is derived from an EMBL/GenBank/DDBJ whole genome shotgun (WGS) entry which is preliminary data.</text>
</comment>
<reference evidence="3 4" key="1">
    <citation type="submission" date="2024-09" db="EMBL/GenBank/DDBJ databases">
        <authorList>
            <person name="Sun Q."/>
            <person name="Mori K."/>
        </authorList>
    </citation>
    <scope>NUCLEOTIDE SEQUENCE [LARGE SCALE GENOMIC DNA]</scope>
    <source>
        <strain evidence="3 4">CCM 8677</strain>
    </source>
</reference>